<keyword evidence="1" id="KW-1185">Reference proteome</keyword>
<reference evidence="2" key="1">
    <citation type="submission" date="2022-11" db="UniProtKB">
        <authorList>
            <consortium name="WormBaseParasite"/>
        </authorList>
    </citation>
    <scope>IDENTIFICATION</scope>
</reference>
<organism evidence="1 2">
    <name type="scientific">Romanomermis culicivorax</name>
    <name type="common">Nematode worm</name>
    <dbReference type="NCBI Taxonomy" id="13658"/>
    <lineage>
        <taxon>Eukaryota</taxon>
        <taxon>Metazoa</taxon>
        <taxon>Ecdysozoa</taxon>
        <taxon>Nematoda</taxon>
        <taxon>Enoplea</taxon>
        <taxon>Dorylaimia</taxon>
        <taxon>Mermithida</taxon>
        <taxon>Mermithoidea</taxon>
        <taxon>Mermithidae</taxon>
        <taxon>Romanomermis</taxon>
    </lineage>
</organism>
<sequence>MAAFTQATAAESTLKQKVLAESTLTMQICVKKQFLNHNWKFRTIDYPNFRRFAVRNCKFERSPDVFDHRLTILP</sequence>
<dbReference type="WBParaSite" id="nRc.2.0.1.t08525-RA">
    <property type="protein sequence ID" value="nRc.2.0.1.t08525-RA"/>
    <property type="gene ID" value="nRc.2.0.1.g08525"/>
</dbReference>
<evidence type="ECO:0000313" key="2">
    <source>
        <dbReference type="WBParaSite" id="nRc.2.0.1.t08525-RA"/>
    </source>
</evidence>
<accession>A0A915I3W5</accession>
<dbReference type="Proteomes" id="UP000887565">
    <property type="component" value="Unplaced"/>
</dbReference>
<protein>
    <submittedName>
        <fullName evidence="2">Uncharacterized protein</fullName>
    </submittedName>
</protein>
<proteinExistence type="predicted"/>
<evidence type="ECO:0000313" key="1">
    <source>
        <dbReference type="Proteomes" id="UP000887565"/>
    </source>
</evidence>
<name>A0A915I3W5_ROMCU</name>
<dbReference type="AlphaFoldDB" id="A0A915I3W5"/>